<keyword evidence="4 7" id="KW-0472">Membrane</keyword>
<dbReference type="Pfam" id="PF20684">
    <property type="entry name" value="Fung_rhodopsin"/>
    <property type="match status" value="1"/>
</dbReference>
<feature type="transmembrane region" description="Helical" evidence="7">
    <location>
        <begin position="253"/>
        <end position="276"/>
    </location>
</feature>
<feature type="domain" description="Rhodopsin" evidence="8">
    <location>
        <begin position="37"/>
        <end position="276"/>
    </location>
</feature>
<feature type="transmembrane region" description="Helical" evidence="7">
    <location>
        <begin position="96"/>
        <end position="121"/>
    </location>
</feature>
<comment type="similarity">
    <text evidence="5">Belongs to the SAT4 family.</text>
</comment>
<evidence type="ECO:0000256" key="1">
    <source>
        <dbReference type="ARBA" id="ARBA00004141"/>
    </source>
</evidence>
<dbReference type="OrthoDB" id="5283415at2759"/>
<dbReference type="InterPro" id="IPR052337">
    <property type="entry name" value="SAT4-like"/>
</dbReference>
<name>A0A7R7XQV1_9EURO</name>
<reference evidence="9" key="2">
    <citation type="submission" date="2021-02" db="EMBL/GenBank/DDBJ databases">
        <title>Aspergillus puulaauensis MK2 genome sequence.</title>
        <authorList>
            <person name="Futagami T."/>
            <person name="Mori K."/>
            <person name="Kadooka C."/>
            <person name="Tanaka T."/>
        </authorList>
    </citation>
    <scope>NUCLEOTIDE SEQUENCE</scope>
    <source>
        <strain evidence="9">MK2</strain>
    </source>
</reference>
<dbReference type="GeneID" id="64976046"/>
<feature type="transmembrane region" description="Helical" evidence="7">
    <location>
        <begin position="20"/>
        <end position="41"/>
    </location>
</feature>
<evidence type="ECO:0000259" key="8">
    <source>
        <dbReference type="Pfam" id="PF20684"/>
    </source>
</evidence>
<keyword evidence="2 7" id="KW-0812">Transmembrane</keyword>
<feature type="transmembrane region" description="Helical" evidence="7">
    <location>
        <begin position="53"/>
        <end position="76"/>
    </location>
</feature>
<dbReference type="Proteomes" id="UP000654913">
    <property type="component" value="Chromosome 5"/>
</dbReference>
<dbReference type="EMBL" id="AP024447">
    <property type="protein sequence ID" value="BCS26041.1"/>
    <property type="molecule type" value="Genomic_DNA"/>
</dbReference>
<keyword evidence="10" id="KW-1185">Reference proteome</keyword>
<proteinExistence type="inferred from homology"/>
<evidence type="ECO:0000256" key="2">
    <source>
        <dbReference type="ARBA" id="ARBA00022692"/>
    </source>
</evidence>
<dbReference type="GO" id="GO:0016020">
    <property type="term" value="C:membrane"/>
    <property type="evidence" value="ECO:0007669"/>
    <property type="project" value="UniProtKB-SubCell"/>
</dbReference>
<sequence>MADPSQFSPGYLEEDRSRPAYIGIIFATSLSFVVVLVRLYSRKFLVRELGWDDYFILMAQLVSWATMSLCMMILHYGSGRHLAALMLESPEDLVHMYKWLFTTQMVYMFNLWLCRVSGLAFYARINPMPQFILYLRLSFAFITSVYVAQTLIIALQCIPLQAMWDQSVDGKCMGSGIVFISTGALTIACDSLVLLLPVKIVLTLQARLTRKIALLGILCFGVFAVVTSVLRMISMIVSVENESDATWYFSPVIAWTCAEISAAIIALSLPALRAIFGFLKEKRTTRDQSYSHGSESIGLESSGRRTATNKGRIFHGSGVFENRAEVDVARSPSQEVLWDGRHDRKIRVTDTVEVNVRG</sequence>
<protein>
    <recommendedName>
        <fullName evidence="8">Rhodopsin domain-containing protein</fullName>
    </recommendedName>
</protein>
<evidence type="ECO:0000256" key="5">
    <source>
        <dbReference type="ARBA" id="ARBA00038359"/>
    </source>
</evidence>
<dbReference type="RefSeq" id="XP_041558235.1">
    <property type="nucleotide sequence ID" value="XM_041705783.1"/>
</dbReference>
<keyword evidence="3 7" id="KW-1133">Transmembrane helix</keyword>
<dbReference type="PANTHER" id="PTHR33048:SF129">
    <property type="entry name" value="INTEGRAL MEMBRANE PROTEIN-RELATED"/>
    <property type="match status" value="1"/>
</dbReference>
<accession>A0A7R7XQV1</accession>
<evidence type="ECO:0000256" key="3">
    <source>
        <dbReference type="ARBA" id="ARBA00022989"/>
    </source>
</evidence>
<evidence type="ECO:0000256" key="7">
    <source>
        <dbReference type="SAM" id="Phobius"/>
    </source>
</evidence>
<reference evidence="9" key="1">
    <citation type="submission" date="2021-01" db="EMBL/GenBank/DDBJ databases">
        <authorList>
            <consortium name="Aspergillus puulaauensis MK2 genome sequencing consortium"/>
            <person name="Kazuki M."/>
            <person name="Futagami T."/>
        </authorList>
    </citation>
    <scope>NUCLEOTIDE SEQUENCE</scope>
    <source>
        <strain evidence="9">MK2</strain>
    </source>
</reference>
<gene>
    <name evidence="9" type="ORF">APUU_50752A</name>
</gene>
<evidence type="ECO:0000313" key="9">
    <source>
        <dbReference type="EMBL" id="BCS26041.1"/>
    </source>
</evidence>
<dbReference type="KEGG" id="apuu:APUU_50752A"/>
<dbReference type="AlphaFoldDB" id="A0A7R7XQV1"/>
<evidence type="ECO:0000256" key="6">
    <source>
        <dbReference type="SAM" id="MobiDB-lite"/>
    </source>
</evidence>
<evidence type="ECO:0000256" key="4">
    <source>
        <dbReference type="ARBA" id="ARBA00023136"/>
    </source>
</evidence>
<organism evidence="9 10">
    <name type="scientific">Aspergillus puulaauensis</name>
    <dbReference type="NCBI Taxonomy" id="1220207"/>
    <lineage>
        <taxon>Eukaryota</taxon>
        <taxon>Fungi</taxon>
        <taxon>Dikarya</taxon>
        <taxon>Ascomycota</taxon>
        <taxon>Pezizomycotina</taxon>
        <taxon>Eurotiomycetes</taxon>
        <taxon>Eurotiomycetidae</taxon>
        <taxon>Eurotiales</taxon>
        <taxon>Aspergillaceae</taxon>
        <taxon>Aspergillus</taxon>
    </lineage>
</organism>
<dbReference type="PANTHER" id="PTHR33048">
    <property type="entry name" value="PTH11-LIKE INTEGRAL MEMBRANE PROTEIN (AFU_ORTHOLOGUE AFUA_5G11245)"/>
    <property type="match status" value="1"/>
</dbReference>
<feature type="transmembrane region" description="Helical" evidence="7">
    <location>
        <begin position="133"/>
        <end position="156"/>
    </location>
</feature>
<dbReference type="InterPro" id="IPR049326">
    <property type="entry name" value="Rhodopsin_dom_fungi"/>
</dbReference>
<comment type="subcellular location">
    <subcellularLocation>
        <location evidence="1">Membrane</location>
        <topology evidence="1">Multi-pass membrane protein</topology>
    </subcellularLocation>
</comment>
<evidence type="ECO:0000313" key="10">
    <source>
        <dbReference type="Proteomes" id="UP000654913"/>
    </source>
</evidence>
<feature type="transmembrane region" description="Helical" evidence="7">
    <location>
        <begin position="212"/>
        <end position="233"/>
    </location>
</feature>
<feature type="transmembrane region" description="Helical" evidence="7">
    <location>
        <begin position="176"/>
        <end position="200"/>
    </location>
</feature>
<feature type="region of interest" description="Disordered" evidence="6">
    <location>
        <begin position="289"/>
        <end position="310"/>
    </location>
</feature>